<feature type="region of interest" description="Disordered" evidence="1">
    <location>
        <begin position="516"/>
        <end position="541"/>
    </location>
</feature>
<name>A0A0A1TD77_9HYPO</name>
<gene>
    <name evidence="2" type="ORF">VHEMI10500</name>
</gene>
<dbReference type="AlphaFoldDB" id="A0A0A1TD77"/>
<evidence type="ECO:0000313" key="2">
    <source>
        <dbReference type="EMBL" id="CEJ94996.1"/>
    </source>
</evidence>
<feature type="region of interest" description="Disordered" evidence="1">
    <location>
        <begin position="1"/>
        <end position="57"/>
    </location>
</feature>
<feature type="compositionally biased region" description="Polar residues" evidence="1">
    <location>
        <begin position="288"/>
        <end position="298"/>
    </location>
</feature>
<proteinExistence type="predicted"/>
<feature type="compositionally biased region" description="Acidic residues" evidence="1">
    <location>
        <begin position="528"/>
        <end position="541"/>
    </location>
</feature>
<feature type="region of interest" description="Disordered" evidence="1">
    <location>
        <begin position="288"/>
        <end position="327"/>
    </location>
</feature>
<dbReference type="Proteomes" id="UP000039046">
    <property type="component" value="Unassembled WGS sequence"/>
</dbReference>
<feature type="region of interest" description="Disordered" evidence="1">
    <location>
        <begin position="230"/>
        <end position="261"/>
    </location>
</feature>
<feature type="compositionally biased region" description="Basic and acidic residues" evidence="1">
    <location>
        <begin position="299"/>
        <end position="320"/>
    </location>
</feature>
<evidence type="ECO:0000313" key="3">
    <source>
        <dbReference type="Proteomes" id="UP000039046"/>
    </source>
</evidence>
<evidence type="ECO:0000256" key="1">
    <source>
        <dbReference type="SAM" id="MobiDB-lite"/>
    </source>
</evidence>
<protein>
    <submittedName>
        <fullName evidence="2">Uncharacterized protein</fullName>
    </submittedName>
</protein>
<reference evidence="2 3" key="1">
    <citation type="journal article" date="2015" name="Genome Announc.">
        <title>Draft Genome Sequence and Gene Annotation of the Entomopathogenic Fungus Verticillium hemipterigenum.</title>
        <authorList>
            <person name="Horn F."/>
            <person name="Habel A."/>
            <person name="Scharf D.H."/>
            <person name="Dworschak J."/>
            <person name="Brakhage A.A."/>
            <person name="Guthke R."/>
            <person name="Hertweck C."/>
            <person name="Linde J."/>
        </authorList>
    </citation>
    <scope>NUCLEOTIDE SEQUENCE [LARGE SCALE GENOMIC DNA]</scope>
</reference>
<dbReference type="OrthoDB" id="5428925at2759"/>
<keyword evidence="3" id="KW-1185">Reference proteome</keyword>
<dbReference type="EMBL" id="CDHN01000008">
    <property type="protein sequence ID" value="CEJ94996.1"/>
    <property type="molecule type" value="Genomic_DNA"/>
</dbReference>
<sequence length="617" mass="68200">MGKLWKGKNGQEGSSMQRSKSIRGQISAPVPIAKAPVEPPIYEDPGMHFHSQDSGYHSNASIPRFQEHLVDNTNDHWQSVSRQYSHELPAVEVNEAEQFIAAHNNRTKRDSSMGFSSKNIPQRKKSTIRGAFGKLFGGKKRETNLEALYEDSDRNYVTSPSRNRYYESNEASQPRTLNHSASAHFAYQNYTETQSQHIIAELQAAERPKTANTDILPRLSSRFSVRSPHAHALREATVEPEPELPVPLSPVRSESEASFYDTIDEPEDIGMAISNDFHTLKRRSRSLSVLPNLSSAQTESRRRSEDTIARRDHLGIDQELKSPMSGTYPTEEELKAFSLELPETKPTPAPVEAVAPEPISKDVTSDESLVDELPLEDEPVYAEVVEAPIPTETETVEPSSTEAEPADETPAAADKPAVTAELEAIQAPSLSERVLTMEDRLSRLEIAVIPDSEDSSLRSRTPPGLTVDHINSLLDLLETERAARIDLETQVSYLAHQVTYLLTSGTPAPGMAYVPVPSEPSPGHTSAFDDDDDDDDGMDSDEMEEYLLPYSPPPRSGLAPVTNVFGKEDDAASEVYVATHDGPERYIVYDEHEPHAVSEARVVSFSHVSMNGIPAMI</sequence>
<feature type="region of interest" description="Disordered" evidence="1">
    <location>
        <begin position="390"/>
        <end position="413"/>
    </location>
</feature>
<dbReference type="HOGENOM" id="CLU_015357_0_0_1"/>
<feature type="compositionally biased region" description="Polar residues" evidence="1">
    <location>
        <begin position="11"/>
        <end position="24"/>
    </location>
</feature>
<organism evidence="2 3">
    <name type="scientific">[Torrubiella] hemipterigena</name>
    <dbReference type="NCBI Taxonomy" id="1531966"/>
    <lineage>
        <taxon>Eukaryota</taxon>
        <taxon>Fungi</taxon>
        <taxon>Dikarya</taxon>
        <taxon>Ascomycota</taxon>
        <taxon>Pezizomycotina</taxon>
        <taxon>Sordariomycetes</taxon>
        <taxon>Hypocreomycetidae</taxon>
        <taxon>Hypocreales</taxon>
        <taxon>Clavicipitaceae</taxon>
        <taxon>Clavicipitaceae incertae sedis</taxon>
        <taxon>'Torrubiella' clade</taxon>
    </lineage>
</organism>
<feature type="region of interest" description="Disordered" evidence="1">
    <location>
        <begin position="156"/>
        <end position="176"/>
    </location>
</feature>
<accession>A0A0A1TD77</accession>